<keyword evidence="2" id="KW-1185">Reference proteome</keyword>
<protein>
    <recommendedName>
        <fullName evidence="3">Sushi domain-containing protein</fullName>
    </recommendedName>
</protein>
<evidence type="ECO:0000313" key="1">
    <source>
        <dbReference type="EMBL" id="KAH3796594.1"/>
    </source>
</evidence>
<evidence type="ECO:0008006" key="3">
    <source>
        <dbReference type="Google" id="ProtNLM"/>
    </source>
</evidence>
<dbReference type="AlphaFoldDB" id="A0A9D4J5E0"/>
<evidence type="ECO:0000313" key="2">
    <source>
        <dbReference type="Proteomes" id="UP000828390"/>
    </source>
</evidence>
<reference evidence="1" key="2">
    <citation type="submission" date="2020-11" db="EMBL/GenBank/DDBJ databases">
        <authorList>
            <person name="McCartney M.A."/>
            <person name="Auch B."/>
            <person name="Kono T."/>
            <person name="Mallez S."/>
            <person name="Becker A."/>
            <person name="Gohl D.M."/>
            <person name="Silverstein K.A.T."/>
            <person name="Koren S."/>
            <person name="Bechman K.B."/>
            <person name="Herman A."/>
            <person name="Abrahante J.E."/>
            <person name="Garbe J."/>
        </authorList>
    </citation>
    <scope>NUCLEOTIDE SEQUENCE</scope>
    <source>
        <strain evidence="1">Duluth1</strain>
        <tissue evidence="1">Whole animal</tissue>
    </source>
</reference>
<comment type="caution">
    <text evidence="1">The sequence shown here is derived from an EMBL/GenBank/DDBJ whole genome shotgun (WGS) entry which is preliminary data.</text>
</comment>
<sequence length="107" mass="11884">MNALNPIFPERCSFLVSSACVIPSGSQFSSASYRPYHGRTASGKTQYTAGENLHDGKWIRVVCNKDRQGDAVHKVSTHLCRAGYWEPALPVCQGLYMLEYCVLQSII</sequence>
<name>A0A9D4J5E0_DREPO</name>
<proteinExistence type="predicted"/>
<reference evidence="1" key="1">
    <citation type="journal article" date="2019" name="bioRxiv">
        <title>The Genome of the Zebra Mussel, Dreissena polymorpha: A Resource for Invasive Species Research.</title>
        <authorList>
            <person name="McCartney M.A."/>
            <person name="Auch B."/>
            <person name="Kono T."/>
            <person name="Mallez S."/>
            <person name="Zhang Y."/>
            <person name="Obille A."/>
            <person name="Becker A."/>
            <person name="Abrahante J.E."/>
            <person name="Garbe J."/>
            <person name="Badalamenti J.P."/>
            <person name="Herman A."/>
            <person name="Mangelson H."/>
            <person name="Liachko I."/>
            <person name="Sullivan S."/>
            <person name="Sone E.D."/>
            <person name="Koren S."/>
            <person name="Silverstein K.A.T."/>
            <person name="Beckman K.B."/>
            <person name="Gohl D.M."/>
        </authorList>
    </citation>
    <scope>NUCLEOTIDE SEQUENCE</scope>
    <source>
        <strain evidence="1">Duluth1</strain>
        <tissue evidence="1">Whole animal</tissue>
    </source>
</reference>
<dbReference type="EMBL" id="JAIWYP010000007">
    <property type="protein sequence ID" value="KAH3796594.1"/>
    <property type="molecule type" value="Genomic_DNA"/>
</dbReference>
<accession>A0A9D4J5E0</accession>
<dbReference type="Proteomes" id="UP000828390">
    <property type="component" value="Unassembled WGS sequence"/>
</dbReference>
<gene>
    <name evidence="1" type="ORF">DPMN_150163</name>
</gene>
<organism evidence="1 2">
    <name type="scientific">Dreissena polymorpha</name>
    <name type="common">Zebra mussel</name>
    <name type="synonym">Mytilus polymorpha</name>
    <dbReference type="NCBI Taxonomy" id="45954"/>
    <lineage>
        <taxon>Eukaryota</taxon>
        <taxon>Metazoa</taxon>
        <taxon>Spiralia</taxon>
        <taxon>Lophotrochozoa</taxon>
        <taxon>Mollusca</taxon>
        <taxon>Bivalvia</taxon>
        <taxon>Autobranchia</taxon>
        <taxon>Heteroconchia</taxon>
        <taxon>Euheterodonta</taxon>
        <taxon>Imparidentia</taxon>
        <taxon>Neoheterodontei</taxon>
        <taxon>Myida</taxon>
        <taxon>Dreissenoidea</taxon>
        <taxon>Dreissenidae</taxon>
        <taxon>Dreissena</taxon>
    </lineage>
</organism>